<dbReference type="EMBL" id="JAABOE010000050">
    <property type="protein sequence ID" value="KAF3175868.1"/>
    <property type="molecule type" value="Genomic_DNA"/>
</dbReference>
<reference evidence="1 2" key="1">
    <citation type="submission" date="2019-06" db="EMBL/GenBank/DDBJ databases">
        <authorList>
            <person name="Palmer J.M."/>
        </authorList>
    </citation>
    <scope>NUCLEOTIDE SEQUENCE [LARGE SCALE GENOMIC DNA]</scope>
    <source>
        <strain evidence="1 2">TWF788</strain>
    </source>
</reference>
<name>A0A7C8PQY7_ORBOL</name>
<proteinExistence type="predicted"/>
<dbReference type="Proteomes" id="UP000479691">
    <property type="component" value="Unassembled WGS sequence"/>
</dbReference>
<evidence type="ECO:0000313" key="1">
    <source>
        <dbReference type="EMBL" id="KAF3175868.1"/>
    </source>
</evidence>
<dbReference type="AlphaFoldDB" id="A0A7C8PQY7"/>
<organism evidence="1 2">
    <name type="scientific">Orbilia oligospora</name>
    <name type="common">Nematode-trapping fungus</name>
    <name type="synonym">Arthrobotrys oligospora</name>
    <dbReference type="NCBI Taxonomy" id="2813651"/>
    <lineage>
        <taxon>Eukaryota</taxon>
        <taxon>Fungi</taxon>
        <taxon>Dikarya</taxon>
        <taxon>Ascomycota</taxon>
        <taxon>Pezizomycotina</taxon>
        <taxon>Orbiliomycetes</taxon>
        <taxon>Orbiliales</taxon>
        <taxon>Orbiliaceae</taxon>
        <taxon>Orbilia</taxon>
    </lineage>
</organism>
<accession>A0A7C8PQY7</accession>
<gene>
    <name evidence="1" type="ORF">TWF788_008338</name>
</gene>
<evidence type="ECO:0000313" key="2">
    <source>
        <dbReference type="Proteomes" id="UP000479691"/>
    </source>
</evidence>
<comment type="caution">
    <text evidence="1">The sequence shown here is derived from an EMBL/GenBank/DDBJ whole genome shotgun (WGS) entry which is preliminary data.</text>
</comment>
<protein>
    <submittedName>
        <fullName evidence="1">Uncharacterized protein</fullName>
    </submittedName>
</protein>
<sequence length="320" mass="35337">MLDAEIKARSSPTILEIWGPLAFKIHEYIIEGIHKRFESNPELCFAYKDHQIAGFDAPGGPALGRVQQLEWQLTSYFKILQGLGDPDSARLMVQLLSAVKPKSYRQWVLETLKGVAREIKELPSSPMLLQLQPDVVKTFLGNYQNAVFYLHPKLKSPPRTASLALPKITACARPASCSLCDPLNAFLASATREHFTATSRHGEKLHYKRTSDSIGWGINRYLDIRSTGWGVKGGDFVITISKRKKDIEGKHNQEVDEFRAALAVRRSLLAAIGVEVDDEGRIIGTDNQPYTGNSSAGAPNFGFGTTSGGVKRKVIDLTSD</sequence>